<gene>
    <name evidence="1" type="ORF">CKQ54_08535</name>
</gene>
<accession>A0ABX9PV52</accession>
<dbReference type="RefSeq" id="WP_120160820.1">
    <property type="nucleotide sequence ID" value="NZ_JBLYPM010000010.1"/>
</dbReference>
<dbReference type="Proteomes" id="UP000284853">
    <property type="component" value="Unassembled WGS sequence"/>
</dbReference>
<evidence type="ECO:0000313" key="2">
    <source>
        <dbReference type="Proteomes" id="UP000284853"/>
    </source>
</evidence>
<name>A0ABX9PV52_9GAMM</name>
<comment type="caution">
    <text evidence="1">The sequence shown here is derived from an EMBL/GenBank/DDBJ whole genome shotgun (WGS) entry which is preliminary data.</text>
</comment>
<sequence>MNDLRIFVTEDFHDFMTDSKLSEKDILKSAHELANGLFDADLSGNIYKKRIAPTGRSKSGFGRAIVAFRFEDKIFYIDGWLKHSVRKNGHEIPDKLLSLYKAVAKDLLNFTEQQLEIELRTGLIKEVISNG</sequence>
<organism evidence="1 2">
    <name type="scientific">Rahnella variigena</name>
    <dbReference type="NCBI Taxonomy" id="574964"/>
    <lineage>
        <taxon>Bacteria</taxon>
        <taxon>Pseudomonadati</taxon>
        <taxon>Pseudomonadota</taxon>
        <taxon>Gammaproteobacteria</taxon>
        <taxon>Enterobacterales</taxon>
        <taxon>Yersiniaceae</taxon>
        <taxon>Rahnella</taxon>
    </lineage>
</organism>
<evidence type="ECO:0008006" key="3">
    <source>
        <dbReference type="Google" id="ProtNLM"/>
    </source>
</evidence>
<dbReference type="EMBL" id="NSDJ01000001">
    <property type="protein sequence ID" value="RKF68410.1"/>
    <property type="molecule type" value="Genomic_DNA"/>
</dbReference>
<keyword evidence="2" id="KW-1185">Reference proteome</keyword>
<dbReference type="GeneID" id="302708849"/>
<proteinExistence type="predicted"/>
<reference evidence="1 2" key="1">
    <citation type="submission" date="2017-08" db="EMBL/GenBank/DDBJ databases">
        <title>Comparative genomics of bacteria isolated from necrotic lesions of AOD affected trees.</title>
        <authorList>
            <person name="Doonan J."/>
            <person name="Denman S."/>
            <person name="Mcdonald J.E."/>
        </authorList>
    </citation>
    <scope>NUCLEOTIDE SEQUENCE [LARGE SCALE GENOMIC DNA]</scope>
    <source>
        <strain evidence="1 2">CIP 105588</strain>
    </source>
</reference>
<evidence type="ECO:0000313" key="1">
    <source>
        <dbReference type="EMBL" id="RKF68410.1"/>
    </source>
</evidence>
<dbReference type="Pfam" id="PF06296">
    <property type="entry name" value="RelE"/>
    <property type="match status" value="1"/>
</dbReference>
<protein>
    <recommendedName>
        <fullName evidence="3">Type II toxin-antitoxin system RelE/ParE family toxin</fullName>
    </recommendedName>
</protein>
<dbReference type="InterPro" id="IPR009387">
    <property type="entry name" value="HigB-2"/>
</dbReference>